<feature type="transmembrane region" description="Helical" evidence="1">
    <location>
        <begin position="54"/>
        <end position="73"/>
    </location>
</feature>
<evidence type="ECO:0008006" key="4">
    <source>
        <dbReference type="Google" id="ProtNLM"/>
    </source>
</evidence>
<dbReference type="RefSeq" id="WP_340468919.1">
    <property type="nucleotide sequence ID" value="NZ_JBANBB010000001.1"/>
</dbReference>
<dbReference type="Proteomes" id="UP001373159">
    <property type="component" value="Unassembled WGS sequence"/>
</dbReference>
<gene>
    <name evidence="2" type="ORF">V8P97_02815</name>
</gene>
<keyword evidence="1" id="KW-0472">Membrane</keyword>
<feature type="transmembrane region" description="Helical" evidence="1">
    <location>
        <begin position="27"/>
        <end position="47"/>
    </location>
</feature>
<name>A0ABU8ZMD4_9BIFI</name>
<keyword evidence="1" id="KW-0812">Transmembrane</keyword>
<protein>
    <recommendedName>
        <fullName evidence="4">DoxX</fullName>
    </recommendedName>
</protein>
<keyword evidence="1" id="KW-1133">Transmembrane helix</keyword>
<evidence type="ECO:0000256" key="1">
    <source>
        <dbReference type="SAM" id="Phobius"/>
    </source>
</evidence>
<evidence type="ECO:0000313" key="3">
    <source>
        <dbReference type="Proteomes" id="UP001373159"/>
    </source>
</evidence>
<sequence>MTDSDPMPEHASDQPGYTPVFPDAVRTAIYVICLAAGVAALGCMTFGQPEIGGFIATAASLIAAGFGVTYNPIRLAGK</sequence>
<comment type="caution">
    <text evidence="2">The sequence shown here is derived from an EMBL/GenBank/DDBJ whole genome shotgun (WGS) entry which is preliminary data.</text>
</comment>
<proteinExistence type="predicted"/>
<dbReference type="EMBL" id="JBANBB010000001">
    <property type="protein sequence ID" value="MEK0306402.1"/>
    <property type="molecule type" value="Genomic_DNA"/>
</dbReference>
<organism evidence="2 3">
    <name type="scientific">Bifidobacterium favimelis</name>
    <dbReference type="NCBI Taxonomy" id="3122979"/>
    <lineage>
        <taxon>Bacteria</taxon>
        <taxon>Bacillati</taxon>
        <taxon>Actinomycetota</taxon>
        <taxon>Actinomycetes</taxon>
        <taxon>Bifidobacteriales</taxon>
        <taxon>Bifidobacteriaceae</taxon>
        <taxon>Bifidobacterium</taxon>
    </lineage>
</organism>
<keyword evidence="3" id="KW-1185">Reference proteome</keyword>
<reference evidence="2 3" key="1">
    <citation type="submission" date="2024-02" db="EMBL/GenBank/DDBJ databases">
        <title>Bifidobacterium honeyensis sp. nov., isolated from the comb honey.</title>
        <authorList>
            <person name="Liu W."/>
            <person name="Li Y."/>
        </authorList>
    </citation>
    <scope>NUCLEOTIDE SEQUENCE [LARGE SCALE GENOMIC DNA]</scope>
    <source>
        <strain evidence="2 3">IMAU50988</strain>
    </source>
</reference>
<evidence type="ECO:0000313" key="2">
    <source>
        <dbReference type="EMBL" id="MEK0306402.1"/>
    </source>
</evidence>
<accession>A0ABU8ZMD4</accession>